<accession>A0AAW6VKH0</accession>
<protein>
    <recommendedName>
        <fullName evidence="3">Antitoxin</fullName>
    </recommendedName>
</protein>
<dbReference type="Proteomes" id="UP001237501">
    <property type="component" value="Unassembled WGS sequence"/>
</dbReference>
<comment type="caution">
    <text evidence="1">The sequence shown here is derived from an EMBL/GenBank/DDBJ whole genome shotgun (WGS) entry which is preliminary data.</text>
</comment>
<dbReference type="AlphaFoldDB" id="A0AAW6VKH0"/>
<evidence type="ECO:0000313" key="2">
    <source>
        <dbReference type="Proteomes" id="UP001237501"/>
    </source>
</evidence>
<dbReference type="RefSeq" id="WP_157353175.1">
    <property type="nucleotide sequence ID" value="NZ_JAQTJC010000012.1"/>
</dbReference>
<organism evidence="1 2">
    <name type="scientific">Aliarcobacter butzleri</name>
    <dbReference type="NCBI Taxonomy" id="28197"/>
    <lineage>
        <taxon>Bacteria</taxon>
        <taxon>Pseudomonadati</taxon>
        <taxon>Campylobacterota</taxon>
        <taxon>Epsilonproteobacteria</taxon>
        <taxon>Campylobacterales</taxon>
        <taxon>Arcobacteraceae</taxon>
        <taxon>Aliarcobacter</taxon>
    </lineage>
</organism>
<evidence type="ECO:0000313" key="1">
    <source>
        <dbReference type="EMBL" id="MDK2042175.1"/>
    </source>
</evidence>
<proteinExistence type="predicted"/>
<dbReference type="EMBL" id="JAQTJK010000015">
    <property type="protein sequence ID" value="MDK2042175.1"/>
    <property type="molecule type" value="Genomic_DNA"/>
</dbReference>
<sequence length="71" mass="8638">MQKTKILSQETFQKDMELYFDKLKNKDFEKIILKSEDETKNEVVILRVDDYERLKSLCDFFEDLPFVKINI</sequence>
<gene>
    <name evidence="1" type="ORF">PT517_10360</name>
</gene>
<name>A0AAW6VKH0_9BACT</name>
<evidence type="ECO:0008006" key="3">
    <source>
        <dbReference type="Google" id="ProtNLM"/>
    </source>
</evidence>
<reference evidence="1" key="1">
    <citation type="journal article" date="2023" name="Antibiotics">
        <title>Genomic Characterization of Antibiotic-Resistant Campylobacterales Isolated from Chilean Poultry Meat.</title>
        <authorList>
            <person name="Concha-Toloza M."/>
            <person name="Lopez-Cantillo M."/>
            <person name="Molina-Mora J.A."/>
            <person name="Collado L."/>
        </authorList>
    </citation>
    <scope>NUCLEOTIDE SEQUENCE</scope>
    <source>
        <strain evidence="1">FR1p153A2</strain>
    </source>
</reference>
<reference evidence="1" key="2">
    <citation type="submission" date="2023-02" db="EMBL/GenBank/DDBJ databases">
        <authorList>
            <person name="Concha-Toloza M."/>
            <person name="Lopez-Cantillo M."/>
            <person name="Molina-Mora J."/>
            <person name="Collado L."/>
        </authorList>
    </citation>
    <scope>NUCLEOTIDE SEQUENCE</scope>
    <source>
        <strain evidence="1">FR1p153A2</strain>
    </source>
</reference>